<keyword evidence="1" id="KW-1133">Transmembrane helix</keyword>
<dbReference type="PANTHER" id="PTHR36753:SF2">
    <property type="entry name" value="TRANSMEMBRANE PROTEIN"/>
    <property type="match status" value="1"/>
</dbReference>
<dbReference type="AlphaFoldDB" id="A0A2G5CIA8"/>
<accession>A0A2G5CIA8</accession>
<organism evidence="2 3">
    <name type="scientific">Aquilegia coerulea</name>
    <name type="common">Rocky mountain columbine</name>
    <dbReference type="NCBI Taxonomy" id="218851"/>
    <lineage>
        <taxon>Eukaryota</taxon>
        <taxon>Viridiplantae</taxon>
        <taxon>Streptophyta</taxon>
        <taxon>Embryophyta</taxon>
        <taxon>Tracheophyta</taxon>
        <taxon>Spermatophyta</taxon>
        <taxon>Magnoliopsida</taxon>
        <taxon>Ranunculales</taxon>
        <taxon>Ranunculaceae</taxon>
        <taxon>Thalictroideae</taxon>
        <taxon>Aquilegia</taxon>
    </lineage>
</organism>
<proteinExistence type="predicted"/>
<keyword evidence="1" id="KW-0472">Membrane</keyword>
<name>A0A2G5CIA8_AQUCA</name>
<dbReference type="OrthoDB" id="1064107at2759"/>
<evidence type="ECO:0000256" key="1">
    <source>
        <dbReference type="SAM" id="Phobius"/>
    </source>
</evidence>
<keyword evidence="3" id="KW-1185">Reference proteome</keyword>
<dbReference type="Proteomes" id="UP000230069">
    <property type="component" value="Unassembled WGS sequence"/>
</dbReference>
<evidence type="ECO:0000313" key="2">
    <source>
        <dbReference type="EMBL" id="PIA30577.1"/>
    </source>
</evidence>
<dbReference type="InParanoid" id="A0A2G5CIA8"/>
<dbReference type="PANTHER" id="PTHR36753">
    <property type="entry name" value="TRANSMEMBRANE PROTEIN"/>
    <property type="match status" value="1"/>
</dbReference>
<keyword evidence="1" id="KW-0812">Transmembrane</keyword>
<evidence type="ECO:0000313" key="3">
    <source>
        <dbReference type="Proteomes" id="UP000230069"/>
    </source>
</evidence>
<protein>
    <submittedName>
        <fullName evidence="2">Uncharacterized protein</fullName>
    </submittedName>
</protein>
<dbReference type="EMBL" id="KZ305072">
    <property type="protein sequence ID" value="PIA30577.1"/>
    <property type="molecule type" value="Genomic_DNA"/>
</dbReference>
<sequence length="65" mass="6822">MCCCGCSLCKICVLVLLLVIAIGLLFGFGVFKHGFEHLKNSVHTDYNGSSRPFLGNGGGGAPVHL</sequence>
<dbReference type="FunCoup" id="A0A2G5CIA8">
    <property type="interactions" value="27"/>
</dbReference>
<gene>
    <name evidence="2" type="ORF">AQUCO_05500110v1</name>
</gene>
<feature type="transmembrane region" description="Helical" evidence="1">
    <location>
        <begin position="12"/>
        <end position="31"/>
    </location>
</feature>
<reference evidence="2 3" key="1">
    <citation type="submission" date="2017-09" db="EMBL/GenBank/DDBJ databases">
        <title>WGS assembly of Aquilegia coerulea Goldsmith.</title>
        <authorList>
            <person name="Hodges S."/>
            <person name="Kramer E."/>
            <person name="Nordborg M."/>
            <person name="Tomkins J."/>
            <person name="Borevitz J."/>
            <person name="Derieg N."/>
            <person name="Yan J."/>
            <person name="Mihaltcheva S."/>
            <person name="Hayes R.D."/>
            <person name="Rokhsar D."/>
        </authorList>
    </citation>
    <scope>NUCLEOTIDE SEQUENCE [LARGE SCALE GENOMIC DNA]</scope>
    <source>
        <strain evidence="3">cv. Goldsmith</strain>
    </source>
</reference>